<dbReference type="OrthoDB" id="5515623at2"/>
<dbReference type="EMBL" id="FNJI01000004">
    <property type="protein sequence ID" value="SDO64467.1"/>
    <property type="molecule type" value="Genomic_DNA"/>
</dbReference>
<dbReference type="Proteomes" id="UP000199073">
    <property type="component" value="Unassembled WGS sequence"/>
</dbReference>
<dbReference type="InterPro" id="IPR046579">
    <property type="entry name" value="DUF6639"/>
</dbReference>
<evidence type="ECO:0000313" key="2">
    <source>
        <dbReference type="Proteomes" id="UP000199073"/>
    </source>
</evidence>
<evidence type="ECO:0000313" key="1">
    <source>
        <dbReference type="EMBL" id="SDO64467.1"/>
    </source>
</evidence>
<dbReference type="AlphaFoldDB" id="A0A1H0L8C3"/>
<sequence length="227" mass="25843">MCQPVAVFLLFVHLVFFVPETIASPCPNQFIISVLFADEQAAAVICEASAHALTILAQYGLSPKRQICVEVIDQEIDHLGYKAFGSYDSKRDRIRVMSYQSIFYHYTNPTMYDEQFDVIHYSGVIVHEITHAVFHHHSTADAPGPAPQEYLAHAIQLLSLPEDRRNRVITTHNEPGWMPGDAISDIYLALEPGRFAVKSYKHLTSMDDPRNFIDLLLTAKWFYIYVP</sequence>
<proteinExistence type="predicted"/>
<dbReference type="RefSeq" id="WP_092219832.1">
    <property type="nucleotide sequence ID" value="NZ_FNJI01000004.1"/>
</dbReference>
<reference evidence="1 2" key="1">
    <citation type="submission" date="2016-10" db="EMBL/GenBank/DDBJ databases">
        <authorList>
            <person name="de Groot N.N."/>
        </authorList>
    </citation>
    <scope>NUCLEOTIDE SEQUENCE [LARGE SCALE GENOMIC DNA]</scope>
    <source>
        <strain evidence="1 2">DSM 12130</strain>
    </source>
</reference>
<name>A0A1H0L8C3_9BACT</name>
<accession>A0A1H0L8C3</accession>
<organism evidence="1 2">
    <name type="scientific">Desulforhopalus singaporensis</name>
    <dbReference type="NCBI Taxonomy" id="91360"/>
    <lineage>
        <taxon>Bacteria</taxon>
        <taxon>Pseudomonadati</taxon>
        <taxon>Thermodesulfobacteriota</taxon>
        <taxon>Desulfobulbia</taxon>
        <taxon>Desulfobulbales</taxon>
        <taxon>Desulfocapsaceae</taxon>
        <taxon>Desulforhopalus</taxon>
    </lineage>
</organism>
<keyword evidence="2" id="KW-1185">Reference proteome</keyword>
<dbReference type="Pfam" id="PF20344">
    <property type="entry name" value="DUF6639"/>
    <property type="match status" value="1"/>
</dbReference>
<gene>
    <name evidence="1" type="ORF">SAMN05660330_00701</name>
</gene>
<protein>
    <submittedName>
        <fullName evidence="1">Uncharacterized protein</fullName>
    </submittedName>
</protein>